<dbReference type="Proteomes" id="UP000076959">
    <property type="component" value="Unassembled WGS sequence"/>
</dbReference>
<accession>A0A176YEN3</accession>
<dbReference type="AlphaFoldDB" id="A0A176YEN3"/>
<organism evidence="1 2">
    <name type="scientific">Bradyrhizobium centrolobii</name>
    <dbReference type="NCBI Taxonomy" id="1505087"/>
    <lineage>
        <taxon>Bacteria</taxon>
        <taxon>Pseudomonadati</taxon>
        <taxon>Pseudomonadota</taxon>
        <taxon>Alphaproteobacteria</taxon>
        <taxon>Hyphomicrobiales</taxon>
        <taxon>Nitrobacteraceae</taxon>
        <taxon>Bradyrhizobium</taxon>
    </lineage>
</organism>
<reference evidence="1 2" key="1">
    <citation type="submission" date="2016-03" db="EMBL/GenBank/DDBJ databases">
        <title>Draft Genome Sequence of the Strain BR 10245 (Bradyrhizobium sp.) isolated from nodules of Centrolobium paraense.</title>
        <authorList>
            <person name="Simoes-Araujo J.L.Sr."/>
            <person name="Barauna A.C."/>
            <person name="Silva K."/>
            <person name="Zilli J.E."/>
        </authorList>
    </citation>
    <scope>NUCLEOTIDE SEQUENCE [LARGE SCALE GENOMIC DNA]</scope>
    <source>
        <strain evidence="1 2">BR 10245</strain>
    </source>
</reference>
<protein>
    <recommendedName>
        <fullName evidence="3">Nucleotidyl transferase AbiEii/AbiGii toxin family protein</fullName>
    </recommendedName>
</protein>
<dbReference type="GeneID" id="32586343"/>
<dbReference type="EMBL" id="LUUB01000086">
    <property type="protein sequence ID" value="OAF04319.1"/>
    <property type="molecule type" value="Genomic_DNA"/>
</dbReference>
<evidence type="ECO:0000313" key="1">
    <source>
        <dbReference type="EMBL" id="OAF04319.1"/>
    </source>
</evidence>
<dbReference type="OrthoDB" id="1550603at2"/>
<dbReference type="STRING" id="1505087.AYJ54_24330"/>
<evidence type="ECO:0000313" key="2">
    <source>
        <dbReference type="Proteomes" id="UP000076959"/>
    </source>
</evidence>
<sequence length="292" mass="32743">MIPMMNIVAWGKTVPWAELKQIEQDLIISRALVELFNDPFLRGELRFRGGTALNKLHFPKPLRYSEDIDLTRTTAGPIGPVLDKVRAVLEPWLGRANFDQSPVAPKLYFNVKAEDENAPSIRLKVEINTRERTAHDSARSVPFAVKNPWFSGETNIETFSNEEILATKLRALLQRDKGRDLIDLSHATTAFGDLNAARVLELLRTYLTEAGQSVISRAQAEENMLAKIERKNFMADVRPLLSAEEAEKFDDAAARSTFRIVFQTFIKVIPGKQWALTAEKATALGIPELADG</sequence>
<gene>
    <name evidence="1" type="ORF">AYJ54_24330</name>
</gene>
<name>A0A176YEN3_9BRAD</name>
<evidence type="ECO:0008006" key="3">
    <source>
        <dbReference type="Google" id="ProtNLM"/>
    </source>
</evidence>
<dbReference type="RefSeq" id="WP_063678924.1">
    <property type="nucleotide sequence ID" value="NZ_LUUB01000086.1"/>
</dbReference>
<dbReference type="Gene3D" id="3.10.450.620">
    <property type="entry name" value="JHP933, nucleotidyltransferase-like core domain"/>
    <property type="match status" value="1"/>
</dbReference>
<dbReference type="Pfam" id="PF08843">
    <property type="entry name" value="AbiEii"/>
    <property type="match status" value="1"/>
</dbReference>
<comment type="caution">
    <text evidence="1">The sequence shown here is derived from an EMBL/GenBank/DDBJ whole genome shotgun (WGS) entry which is preliminary data.</text>
</comment>
<dbReference type="InterPro" id="IPR014942">
    <property type="entry name" value="AbiEii"/>
</dbReference>
<keyword evidence="2" id="KW-1185">Reference proteome</keyword>
<proteinExistence type="predicted"/>